<reference evidence="2" key="1">
    <citation type="submission" date="2022-11" db="EMBL/GenBank/DDBJ databases">
        <title>Genome Resource of Sclerotinia nivalis Strain SnTB1, a Plant Pathogen Isolated from American Ginseng.</title>
        <authorList>
            <person name="Fan S."/>
        </authorList>
    </citation>
    <scope>NUCLEOTIDE SEQUENCE</scope>
    <source>
        <strain evidence="2">SnTB1</strain>
    </source>
</reference>
<organism evidence="2 3">
    <name type="scientific">Sclerotinia nivalis</name>
    <dbReference type="NCBI Taxonomy" id="352851"/>
    <lineage>
        <taxon>Eukaryota</taxon>
        <taxon>Fungi</taxon>
        <taxon>Dikarya</taxon>
        <taxon>Ascomycota</taxon>
        <taxon>Pezizomycotina</taxon>
        <taxon>Leotiomycetes</taxon>
        <taxon>Helotiales</taxon>
        <taxon>Sclerotiniaceae</taxon>
        <taxon>Sclerotinia</taxon>
    </lineage>
</organism>
<dbReference type="AlphaFoldDB" id="A0A9X0AHZ8"/>
<evidence type="ECO:0000313" key="2">
    <source>
        <dbReference type="EMBL" id="KAJ8063156.1"/>
    </source>
</evidence>
<proteinExistence type="predicted"/>
<dbReference type="EMBL" id="JAPEIS010000009">
    <property type="protein sequence ID" value="KAJ8063156.1"/>
    <property type="molecule type" value="Genomic_DNA"/>
</dbReference>
<keyword evidence="3" id="KW-1185">Reference proteome</keyword>
<name>A0A9X0AHZ8_9HELO</name>
<accession>A0A9X0AHZ8</accession>
<evidence type="ECO:0000256" key="1">
    <source>
        <dbReference type="SAM" id="MobiDB-lite"/>
    </source>
</evidence>
<gene>
    <name evidence="2" type="ORF">OCU04_008396</name>
</gene>
<comment type="caution">
    <text evidence="2">The sequence shown here is derived from an EMBL/GenBank/DDBJ whole genome shotgun (WGS) entry which is preliminary data.</text>
</comment>
<evidence type="ECO:0000313" key="3">
    <source>
        <dbReference type="Proteomes" id="UP001152300"/>
    </source>
</evidence>
<feature type="region of interest" description="Disordered" evidence="1">
    <location>
        <begin position="52"/>
        <end position="71"/>
    </location>
</feature>
<feature type="compositionally biased region" description="Polar residues" evidence="1">
    <location>
        <begin position="57"/>
        <end position="68"/>
    </location>
</feature>
<dbReference type="Proteomes" id="UP001152300">
    <property type="component" value="Unassembled WGS sequence"/>
</dbReference>
<sequence>MVGSGRTQRRAKESKKCPSFALVSPLVRSSLRKSYQILGGVVESHHCRPMDSLLDNDASSPSPRNPTTHAPYLTHQPVLNKFLTGRILLEYLDDIIVQICNRSRLIIIFSVAITRKIRGGGIVAYLKNIEIDVIELRYPMAERAQKIDNRDFKGGGPLY</sequence>
<protein>
    <submittedName>
        <fullName evidence="2">Uncharacterized protein</fullName>
    </submittedName>
</protein>